<evidence type="ECO:0000256" key="10">
    <source>
        <dbReference type="RuleBase" id="RU003656"/>
    </source>
</evidence>
<dbReference type="HOGENOM" id="CLU_084338_2_0_7"/>
<dbReference type="PANTHER" id="PTHR13822:SF10">
    <property type="entry name" value="ATP SYNTHASE EPSILON CHAIN, CHLOROPLASTIC"/>
    <property type="match status" value="1"/>
</dbReference>
<evidence type="ECO:0000256" key="9">
    <source>
        <dbReference type="HAMAP-Rule" id="MF_00530"/>
    </source>
</evidence>
<comment type="similarity">
    <text evidence="3 9 10">Belongs to the ATPase epsilon chain family.</text>
</comment>
<keyword evidence="7 9" id="KW-0139">CF(1)</keyword>
<dbReference type="GO" id="GO:0012505">
    <property type="term" value="C:endomembrane system"/>
    <property type="evidence" value="ECO:0007669"/>
    <property type="project" value="UniProtKB-SubCell"/>
</dbReference>
<gene>
    <name evidence="9" type="primary">atpC</name>
    <name evidence="12" type="ordered locus">Hoch_6061</name>
</gene>
<accession>D0LL40</accession>
<keyword evidence="9" id="KW-1003">Cell membrane</keyword>
<dbReference type="AlphaFoldDB" id="D0LL40"/>
<comment type="subcellular location">
    <subcellularLocation>
        <location evidence="9">Cell inner membrane</location>
        <topology evidence="9">Peripheral membrane protein</topology>
    </subcellularLocation>
    <subcellularLocation>
        <location evidence="2">Endomembrane system</location>
        <topology evidence="2">Peripheral membrane protein</topology>
    </subcellularLocation>
</comment>
<keyword evidence="13" id="KW-1185">Reference proteome</keyword>
<proteinExistence type="inferred from homology"/>
<dbReference type="RefSeq" id="WP_012831128.1">
    <property type="nucleotide sequence ID" value="NC_013440.1"/>
</dbReference>
<comment type="subunit">
    <text evidence="9 10">F-type ATPases have 2 components, CF(1) - the catalytic core - and CF(0) - the membrane proton channel. CF(1) has five subunits: alpha(3), beta(3), gamma(1), delta(1), epsilon(1). CF(0) has three main subunits: a, b and c.</text>
</comment>
<keyword evidence="4 9" id="KW-0813">Transport</keyword>
<dbReference type="SUPFAM" id="SSF51344">
    <property type="entry name" value="Epsilon subunit of F1F0-ATP synthase N-terminal domain"/>
    <property type="match status" value="1"/>
</dbReference>
<dbReference type="Pfam" id="PF02823">
    <property type="entry name" value="ATP-synt_DE_N"/>
    <property type="match status" value="1"/>
</dbReference>
<keyword evidence="6 9" id="KW-0472">Membrane</keyword>
<keyword evidence="9" id="KW-0375">Hydrogen ion transport</keyword>
<evidence type="ECO:0000256" key="2">
    <source>
        <dbReference type="ARBA" id="ARBA00004184"/>
    </source>
</evidence>
<dbReference type="PANTHER" id="PTHR13822">
    <property type="entry name" value="ATP SYNTHASE DELTA/EPSILON CHAIN"/>
    <property type="match status" value="1"/>
</dbReference>
<dbReference type="GO" id="GO:0005886">
    <property type="term" value="C:plasma membrane"/>
    <property type="evidence" value="ECO:0007669"/>
    <property type="project" value="UniProtKB-SubCell"/>
</dbReference>
<evidence type="ECO:0000256" key="8">
    <source>
        <dbReference type="ARBA" id="ARBA00023310"/>
    </source>
</evidence>
<feature type="domain" description="ATP synthase F1 complex delta/epsilon subunit N-terminal" evidence="11">
    <location>
        <begin position="7"/>
        <end position="86"/>
    </location>
</feature>
<dbReference type="EMBL" id="CP001804">
    <property type="protein sequence ID" value="ACY18536.1"/>
    <property type="molecule type" value="Genomic_DNA"/>
</dbReference>
<comment type="function">
    <text evidence="1 9">Produces ATP from ADP in the presence of a proton gradient across the membrane.</text>
</comment>
<dbReference type="eggNOG" id="COG0355">
    <property type="taxonomic scope" value="Bacteria"/>
</dbReference>
<keyword evidence="5 9" id="KW-0406">Ion transport</keyword>
<keyword evidence="9" id="KW-0997">Cell inner membrane</keyword>
<dbReference type="STRING" id="502025.Hoch_6061"/>
<dbReference type="GO" id="GO:0046933">
    <property type="term" value="F:proton-transporting ATP synthase activity, rotational mechanism"/>
    <property type="evidence" value="ECO:0007669"/>
    <property type="project" value="UniProtKB-UniRule"/>
</dbReference>
<evidence type="ECO:0000256" key="5">
    <source>
        <dbReference type="ARBA" id="ARBA00023065"/>
    </source>
</evidence>
<dbReference type="Gene3D" id="2.60.15.10">
    <property type="entry name" value="F0F1 ATP synthase delta/epsilon subunit, N-terminal"/>
    <property type="match status" value="1"/>
</dbReference>
<evidence type="ECO:0000313" key="12">
    <source>
        <dbReference type="EMBL" id="ACY18536.1"/>
    </source>
</evidence>
<name>D0LL40_HALO1</name>
<evidence type="ECO:0000256" key="3">
    <source>
        <dbReference type="ARBA" id="ARBA00005712"/>
    </source>
</evidence>
<dbReference type="OrthoDB" id="9799969at2"/>
<dbReference type="CDD" id="cd12152">
    <property type="entry name" value="F1-ATPase_delta"/>
    <property type="match status" value="1"/>
</dbReference>
<protein>
    <recommendedName>
        <fullName evidence="9">ATP synthase epsilon chain</fullName>
    </recommendedName>
    <alternativeName>
        <fullName evidence="9">ATP synthase F1 sector epsilon subunit</fullName>
    </alternativeName>
    <alternativeName>
        <fullName evidence="9">F-ATPase epsilon subunit</fullName>
    </alternativeName>
</protein>
<reference evidence="12 13" key="1">
    <citation type="journal article" date="2010" name="Stand. Genomic Sci.">
        <title>Complete genome sequence of Haliangium ochraceum type strain (SMP-2).</title>
        <authorList>
            <consortium name="US DOE Joint Genome Institute (JGI-PGF)"/>
            <person name="Ivanova N."/>
            <person name="Daum C."/>
            <person name="Lang E."/>
            <person name="Abt B."/>
            <person name="Kopitz M."/>
            <person name="Saunders E."/>
            <person name="Lapidus A."/>
            <person name="Lucas S."/>
            <person name="Glavina Del Rio T."/>
            <person name="Nolan M."/>
            <person name="Tice H."/>
            <person name="Copeland A."/>
            <person name="Cheng J.F."/>
            <person name="Chen F."/>
            <person name="Bruce D."/>
            <person name="Goodwin L."/>
            <person name="Pitluck S."/>
            <person name="Mavromatis K."/>
            <person name="Pati A."/>
            <person name="Mikhailova N."/>
            <person name="Chen A."/>
            <person name="Palaniappan K."/>
            <person name="Land M."/>
            <person name="Hauser L."/>
            <person name="Chang Y.J."/>
            <person name="Jeffries C.D."/>
            <person name="Detter J.C."/>
            <person name="Brettin T."/>
            <person name="Rohde M."/>
            <person name="Goker M."/>
            <person name="Bristow J."/>
            <person name="Markowitz V."/>
            <person name="Eisen J.A."/>
            <person name="Hugenholtz P."/>
            <person name="Kyrpides N.C."/>
            <person name="Klenk H.P."/>
        </authorList>
    </citation>
    <scope>NUCLEOTIDE SEQUENCE [LARGE SCALE GENOMIC DNA]</scope>
    <source>
        <strain evidence="13">DSM 14365 / CIP 107738 / JCM 11303 / AJ 13395 / SMP-2</strain>
    </source>
</reference>
<organism evidence="12 13">
    <name type="scientific">Haliangium ochraceum (strain DSM 14365 / JCM 11303 / SMP-2)</name>
    <dbReference type="NCBI Taxonomy" id="502025"/>
    <lineage>
        <taxon>Bacteria</taxon>
        <taxon>Pseudomonadati</taxon>
        <taxon>Myxococcota</taxon>
        <taxon>Polyangia</taxon>
        <taxon>Haliangiales</taxon>
        <taxon>Kofleriaceae</taxon>
        <taxon>Haliangium</taxon>
    </lineage>
</organism>
<evidence type="ECO:0000256" key="6">
    <source>
        <dbReference type="ARBA" id="ARBA00023136"/>
    </source>
</evidence>
<dbReference type="GO" id="GO:0005524">
    <property type="term" value="F:ATP binding"/>
    <property type="evidence" value="ECO:0007669"/>
    <property type="project" value="UniProtKB-UniRule"/>
</dbReference>
<dbReference type="KEGG" id="hoh:Hoch_6061"/>
<evidence type="ECO:0000259" key="11">
    <source>
        <dbReference type="Pfam" id="PF02823"/>
    </source>
</evidence>
<dbReference type="Proteomes" id="UP000001880">
    <property type="component" value="Chromosome"/>
</dbReference>
<evidence type="ECO:0000313" key="13">
    <source>
        <dbReference type="Proteomes" id="UP000001880"/>
    </source>
</evidence>
<sequence length="140" mass="15340">MAEATTLRVNMVTPVGPIATDETDAVTAPGEFGEFEVLPGHVPFLTALHPGVLTLGERQERRVFAVGRGYLRVDRAGGIEILVANAVEGGRVDVDAAETLRSELEAELETWKDKQQDGDFRNLKDRFDWAAAQLEAHKRA</sequence>
<evidence type="ECO:0000256" key="4">
    <source>
        <dbReference type="ARBA" id="ARBA00022448"/>
    </source>
</evidence>
<dbReference type="NCBIfam" id="TIGR01216">
    <property type="entry name" value="ATP_synt_epsi"/>
    <property type="match status" value="1"/>
</dbReference>
<dbReference type="InterPro" id="IPR020546">
    <property type="entry name" value="ATP_synth_F1_dsu/esu_N"/>
</dbReference>
<dbReference type="InterPro" id="IPR001469">
    <property type="entry name" value="ATP_synth_F1_dsu/esu"/>
</dbReference>
<keyword evidence="8 9" id="KW-0066">ATP synthesis</keyword>
<dbReference type="GO" id="GO:0045259">
    <property type="term" value="C:proton-transporting ATP synthase complex"/>
    <property type="evidence" value="ECO:0007669"/>
    <property type="project" value="UniProtKB-KW"/>
</dbReference>
<evidence type="ECO:0000256" key="7">
    <source>
        <dbReference type="ARBA" id="ARBA00023196"/>
    </source>
</evidence>
<dbReference type="HAMAP" id="MF_00530">
    <property type="entry name" value="ATP_synth_epsil_bac"/>
    <property type="match status" value="1"/>
</dbReference>
<dbReference type="InterPro" id="IPR036771">
    <property type="entry name" value="ATPsynth_dsu/esu_N"/>
</dbReference>
<evidence type="ECO:0000256" key="1">
    <source>
        <dbReference type="ARBA" id="ARBA00003543"/>
    </source>
</evidence>